<dbReference type="EMBL" id="CP019640">
    <property type="protein sequence ID" value="AQQ53108.1"/>
    <property type="molecule type" value="Genomic_DNA"/>
</dbReference>
<sequence>MNLRRSTYKADNNSIGLSAEIDRLQAQSRLTWKKEFRNLLWFGLTNGMDLLEVGCGPGFGVQQLAERLPDSKVTALDVDGKLLAHARQLLDRHGQTATRLIQASVYDTGLPDESFDFVIARNAFPSSS</sequence>
<feature type="domain" description="Methyltransferase" evidence="4">
    <location>
        <begin position="51"/>
        <end position="124"/>
    </location>
</feature>
<keyword evidence="6" id="KW-1185">Reference proteome</keyword>
<evidence type="ECO:0000256" key="2">
    <source>
        <dbReference type="ARBA" id="ARBA00022679"/>
    </source>
</evidence>
<gene>
    <name evidence="5" type="ORF">B0X71_08370</name>
</gene>
<protein>
    <recommendedName>
        <fullName evidence="4">Methyltransferase domain-containing protein</fullName>
    </recommendedName>
</protein>
<dbReference type="GO" id="GO:0032259">
    <property type="term" value="P:methylation"/>
    <property type="evidence" value="ECO:0007669"/>
    <property type="project" value="UniProtKB-KW"/>
</dbReference>
<evidence type="ECO:0000256" key="3">
    <source>
        <dbReference type="ARBA" id="ARBA00022691"/>
    </source>
</evidence>
<organism evidence="5 6">
    <name type="scientific">Planococcus lenghuensis</name>
    <dbReference type="NCBI Taxonomy" id="2213202"/>
    <lineage>
        <taxon>Bacteria</taxon>
        <taxon>Bacillati</taxon>
        <taxon>Bacillota</taxon>
        <taxon>Bacilli</taxon>
        <taxon>Bacillales</taxon>
        <taxon>Caryophanaceae</taxon>
        <taxon>Planococcus</taxon>
    </lineage>
</organism>
<proteinExistence type="predicted"/>
<dbReference type="OrthoDB" id="9777638at2"/>
<dbReference type="PANTHER" id="PTHR43464:SF19">
    <property type="entry name" value="UBIQUINONE BIOSYNTHESIS O-METHYLTRANSFERASE, MITOCHONDRIAL"/>
    <property type="match status" value="1"/>
</dbReference>
<dbReference type="SUPFAM" id="SSF53335">
    <property type="entry name" value="S-adenosyl-L-methionine-dependent methyltransferases"/>
    <property type="match status" value="1"/>
</dbReference>
<dbReference type="KEGG" id="pmar:B0X71_08370"/>
<dbReference type="RefSeq" id="WP_077588990.1">
    <property type="nucleotide sequence ID" value="NZ_CP019640.1"/>
</dbReference>
<dbReference type="AlphaFoldDB" id="A0A1Q2KY15"/>
<dbReference type="GO" id="GO:0008168">
    <property type="term" value="F:methyltransferase activity"/>
    <property type="evidence" value="ECO:0007669"/>
    <property type="project" value="UniProtKB-KW"/>
</dbReference>
<evidence type="ECO:0000256" key="1">
    <source>
        <dbReference type="ARBA" id="ARBA00022603"/>
    </source>
</evidence>
<name>A0A1Q2KY15_9BACL</name>
<keyword evidence="3" id="KW-0949">S-adenosyl-L-methionine</keyword>
<dbReference type="Gene3D" id="3.40.50.150">
    <property type="entry name" value="Vaccinia Virus protein VP39"/>
    <property type="match status" value="1"/>
</dbReference>
<dbReference type="InterPro" id="IPR029063">
    <property type="entry name" value="SAM-dependent_MTases_sf"/>
</dbReference>
<evidence type="ECO:0000313" key="5">
    <source>
        <dbReference type="EMBL" id="AQQ53108.1"/>
    </source>
</evidence>
<evidence type="ECO:0000313" key="6">
    <source>
        <dbReference type="Proteomes" id="UP000188184"/>
    </source>
</evidence>
<dbReference type="InterPro" id="IPR041698">
    <property type="entry name" value="Methyltransf_25"/>
</dbReference>
<dbReference type="CDD" id="cd02440">
    <property type="entry name" value="AdoMet_MTases"/>
    <property type="match status" value="1"/>
</dbReference>
<dbReference type="Proteomes" id="UP000188184">
    <property type="component" value="Chromosome"/>
</dbReference>
<evidence type="ECO:0000259" key="4">
    <source>
        <dbReference type="Pfam" id="PF13649"/>
    </source>
</evidence>
<reference evidence="5 6" key="1">
    <citation type="submission" date="2017-02" db="EMBL/GenBank/DDBJ databases">
        <title>The complete genomic sequence of a novel cold adapted crude oil-degrading bacterium Planococcus qaidamina Y42.</title>
        <authorList>
            <person name="Yang R."/>
        </authorList>
    </citation>
    <scope>NUCLEOTIDE SEQUENCE [LARGE SCALE GENOMIC DNA]</scope>
    <source>
        <strain evidence="5 6">Y42</strain>
    </source>
</reference>
<dbReference type="Pfam" id="PF13649">
    <property type="entry name" value="Methyltransf_25"/>
    <property type="match status" value="1"/>
</dbReference>
<keyword evidence="1" id="KW-0489">Methyltransferase</keyword>
<keyword evidence="2" id="KW-0808">Transferase</keyword>
<accession>A0A1Q2KY15</accession>
<dbReference type="PANTHER" id="PTHR43464">
    <property type="entry name" value="METHYLTRANSFERASE"/>
    <property type="match status" value="1"/>
</dbReference>